<dbReference type="EMBL" id="JAURVH010001533">
    <property type="protein sequence ID" value="KAK5897990.1"/>
    <property type="molecule type" value="Genomic_DNA"/>
</dbReference>
<sequence>MAEPQRMAEPQESDYEESDYANVSDTDYVEVLPE</sequence>
<evidence type="ECO:0000313" key="3">
    <source>
        <dbReference type="Proteomes" id="UP001331515"/>
    </source>
</evidence>
<gene>
    <name evidence="2" type="ORF">CgunFtcFv8_015447</name>
</gene>
<accession>A0AAN8C8X7</accession>
<proteinExistence type="predicted"/>
<comment type="caution">
    <text evidence="2">The sequence shown here is derived from an EMBL/GenBank/DDBJ whole genome shotgun (WGS) entry which is preliminary data.</text>
</comment>
<organism evidence="2 3">
    <name type="scientific">Champsocephalus gunnari</name>
    <name type="common">Mackerel icefish</name>
    <dbReference type="NCBI Taxonomy" id="52237"/>
    <lineage>
        <taxon>Eukaryota</taxon>
        <taxon>Metazoa</taxon>
        <taxon>Chordata</taxon>
        <taxon>Craniata</taxon>
        <taxon>Vertebrata</taxon>
        <taxon>Euteleostomi</taxon>
        <taxon>Actinopterygii</taxon>
        <taxon>Neopterygii</taxon>
        <taxon>Teleostei</taxon>
        <taxon>Neoteleostei</taxon>
        <taxon>Acanthomorphata</taxon>
        <taxon>Eupercaria</taxon>
        <taxon>Perciformes</taxon>
        <taxon>Notothenioidei</taxon>
        <taxon>Channichthyidae</taxon>
        <taxon>Champsocephalus</taxon>
    </lineage>
</organism>
<keyword evidence="3" id="KW-1185">Reference proteome</keyword>
<dbReference type="Proteomes" id="UP001331515">
    <property type="component" value="Unassembled WGS sequence"/>
</dbReference>
<dbReference type="AlphaFoldDB" id="A0AAN8C8X7"/>
<reference evidence="2 3" key="1">
    <citation type="journal article" date="2023" name="Mol. Biol. Evol.">
        <title>Genomics of Secondarily Temperate Adaptation in the Only Non-Antarctic Icefish.</title>
        <authorList>
            <person name="Rivera-Colon A.G."/>
            <person name="Rayamajhi N."/>
            <person name="Minhas B.F."/>
            <person name="Madrigal G."/>
            <person name="Bilyk K.T."/>
            <person name="Yoon V."/>
            <person name="Hune M."/>
            <person name="Gregory S."/>
            <person name="Cheng C.H.C."/>
            <person name="Catchen J.M."/>
        </authorList>
    </citation>
    <scope>NUCLEOTIDE SEQUENCE [LARGE SCALE GENOMIC DNA]</scope>
    <source>
        <tissue evidence="2">White muscle</tissue>
    </source>
</reference>
<protein>
    <submittedName>
        <fullName evidence="2">Uncharacterized protein</fullName>
    </submittedName>
</protein>
<name>A0AAN8C8X7_CHAGU</name>
<evidence type="ECO:0000256" key="1">
    <source>
        <dbReference type="SAM" id="MobiDB-lite"/>
    </source>
</evidence>
<evidence type="ECO:0000313" key="2">
    <source>
        <dbReference type="EMBL" id="KAK5897990.1"/>
    </source>
</evidence>
<feature type="region of interest" description="Disordered" evidence="1">
    <location>
        <begin position="1"/>
        <end position="34"/>
    </location>
</feature>